<dbReference type="EMBL" id="VSSQ01086538">
    <property type="protein sequence ID" value="MPN33832.1"/>
    <property type="molecule type" value="Genomic_DNA"/>
</dbReference>
<accession>A0A645H663</accession>
<sequence length="120" mass="13664">MVDTIAFSVRPDVAHGRLGRFLHHVAELTGQRQMAGALHNRHLYCKHLAAYARNGQAVAYADLVLTGERFALKLLRAEIRPYFSRRHAHAFFAFGDLARRFAAYGRDHALKLTYARFGRV</sequence>
<proteinExistence type="predicted"/>
<evidence type="ECO:0000313" key="1">
    <source>
        <dbReference type="EMBL" id="MPN33832.1"/>
    </source>
</evidence>
<comment type="caution">
    <text evidence="1">The sequence shown here is derived from an EMBL/GenBank/DDBJ whole genome shotgun (WGS) entry which is preliminary data.</text>
</comment>
<name>A0A645H663_9ZZZZ</name>
<gene>
    <name evidence="1" type="ORF">SDC9_181324</name>
</gene>
<reference evidence="1" key="1">
    <citation type="submission" date="2019-08" db="EMBL/GenBank/DDBJ databases">
        <authorList>
            <person name="Kucharzyk K."/>
            <person name="Murdoch R.W."/>
            <person name="Higgins S."/>
            <person name="Loffler F."/>
        </authorList>
    </citation>
    <scope>NUCLEOTIDE SEQUENCE</scope>
</reference>
<protein>
    <submittedName>
        <fullName evidence="1">Uncharacterized protein</fullName>
    </submittedName>
</protein>
<dbReference type="AlphaFoldDB" id="A0A645H663"/>
<organism evidence="1">
    <name type="scientific">bioreactor metagenome</name>
    <dbReference type="NCBI Taxonomy" id="1076179"/>
    <lineage>
        <taxon>unclassified sequences</taxon>
        <taxon>metagenomes</taxon>
        <taxon>ecological metagenomes</taxon>
    </lineage>
</organism>